<evidence type="ECO:0000313" key="4">
    <source>
        <dbReference type="Proteomes" id="UP000424872"/>
    </source>
</evidence>
<reference evidence="3" key="2">
    <citation type="journal article" date="2020" name="Environ. Microbiol.">
        <title>The extreme plant-growth-promoting properties of Pantoea phytobeneficialis MSR2 revealed by functional and genomic analysis.</title>
        <authorList>
            <person name="Nascimento F.X."/>
            <person name="Hernandez A.G."/>
            <person name="Glick B.R."/>
            <person name="Rossi M.J."/>
        </authorList>
    </citation>
    <scope>NUCLEOTIDE SEQUENCE</scope>
    <source>
        <strain evidence="3">MSR2</strain>
    </source>
</reference>
<dbReference type="CDD" id="cd06850">
    <property type="entry name" value="biotinyl_domain"/>
    <property type="match status" value="1"/>
</dbReference>
<dbReference type="SUPFAM" id="SSF51230">
    <property type="entry name" value="Single hybrid motif"/>
    <property type="match status" value="1"/>
</dbReference>
<dbReference type="KEGG" id="ppho:CTZ24_02085"/>
<proteinExistence type="predicted"/>
<dbReference type="AlphaFoldDB" id="A0AAP9H266"/>
<reference evidence="4" key="1">
    <citation type="submission" date="2017-11" db="EMBL/GenBank/DDBJ databases">
        <title>Genome sequence of Pantoea sp. MSR2.</title>
        <authorList>
            <person name="Nascimento F.X."/>
        </authorList>
    </citation>
    <scope>NUCLEOTIDE SEQUENCE [LARGE SCALE GENOMIC DNA]</scope>
    <source>
        <strain evidence="4">MSR2</strain>
    </source>
</reference>
<dbReference type="Proteomes" id="UP001171299">
    <property type="component" value="Unassembled WGS sequence"/>
</dbReference>
<gene>
    <name evidence="3" type="ORF">CTZ24_02085</name>
    <name evidence="2" type="ORF">Q3404_04610</name>
</gene>
<reference evidence="2" key="3">
    <citation type="submission" date="2023-07" db="EMBL/GenBank/DDBJ databases">
        <title>The extreme plant-growth-promoting properties of Pantoea phytobeneficialis PF55 revealed by functional and genomic analysis.</title>
        <authorList>
            <person name="Nascimento F.X."/>
            <person name="Marcio R.J."/>
        </authorList>
    </citation>
    <scope>NUCLEOTIDE SEQUENCE</scope>
    <source>
        <strain evidence="2">PF55</strain>
    </source>
</reference>
<evidence type="ECO:0000259" key="1">
    <source>
        <dbReference type="Pfam" id="PF00364"/>
    </source>
</evidence>
<dbReference type="Gene3D" id="2.40.50.100">
    <property type="match status" value="1"/>
</dbReference>
<protein>
    <submittedName>
        <fullName evidence="3">Acetyl-CoA carboxylase biotin carboxyl carrier protein subunit</fullName>
    </submittedName>
    <submittedName>
        <fullName evidence="2">Biotin/lipoyl-containing protein</fullName>
    </submittedName>
</protein>
<dbReference type="RefSeq" id="WP_208724666.1">
    <property type="nucleotide sequence ID" value="NZ_CP024636.1"/>
</dbReference>
<dbReference type="InterPro" id="IPR011053">
    <property type="entry name" value="Single_hybrid_motif"/>
</dbReference>
<dbReference type="EMBL" id="JAUOOM010000003">
    <property type="protein sequence ID" value="MDO6405850.1"/>
    <property type="molecule type" value="Genomic_DNA"/>
</dbReference>
<dbReference type="Proteomes" id="UP000424872">
    <property type="component" value="Chromosome"/>
</dbReference>
<dbReference type="EMBL" id="CP024636">
    <property type="protein sequence ID" value="QGR05255.1"/>
    <property type="molecule type" value="Genomic_DNA"/>
</dbReference>
<name>A0AAP9H266_9GAMM</name>
<keyword evidence="5" id="KW-1185">Reference proteome</keyword>
<dbReference type="Pfam" id="PF00364">
    <property type="entry name" value="Biotin_lipoyl"/>
    <property type="match status" value="1"/>
</dbReference>
<feature type="domain" description="Lipoyl-binding" evidence="1">
    <location>
        <begin position="60"/>
        <end position="132"/>
    </location>
</feature>
<dbReference type="InterPro" id="IPR000089">
    <property type="entry name" value="Biotin_lipoyl"/>
</dbReference>
<evidence type="ECO:0000313" key="2">
    <source>
        <dbReference type="EMBL" id="MDO6405850.1"/>
    </source>
</evidence>
<organism evidence="3 4">
    <name type="scientific">Pantoea phytobeneficialis</name>
    <dbReference type="NCBI Taxonomy" id="2052056"/>
    <lineage>
        <taxon>Bacteria</taxon>
        <taxon>Pseudomonadati</taxon>
        <taxon>Pseudomonadota</taxon>
        <taxon>Gammaproteobacteria</taxon>
        <taxon>Enterobacterales</taxon>
        <taxon>Erwiniaceae</taxon>
        <taxon>Pantoea</taxon>
    </lineage>
</organism>
<evidence type="ECO:0000313" key="5">
    <source>
        <dbReference type="Proteomes" id="UP001171299"/>
    </source>
</evidence>
<sequence length="138" mass="14814">MEKTAIPLPTLRAVARKMQTAGLSHLTLGGKAWSVKMTFAAVPPSTPQPVPAPPNALRPVGAPMPGTLRLRHPLSQQDFVQPGQVVKPDDVLALVQVGPLYLPVISPVNGTVQNVVINDGSPVEYEEEILIIHDHNQE</sequence>
<accession>A0AAP9H266</accession>
<evidence type="ECO:0000313" key="3">
    <source>
        <dbReference type="EMBL" id="QGR05255.1"/>
    </source>
</evidence>